<evidence type="ECO:0000313" key="3">
    <source>
        <dbReference type="Proteomes" id="UP000078340"/>
    </source>
</evidence>
<organism evidence="2 3">
    <name type="scientific">Purpureocillium lilacinum</name>
    <name type="common">Paecilomyces lilacinus</name>
    <dbReference type="NCBI Taxonomy" id="33203"/>
    <lineage>
        <taxon>Eukaryota</taxon>
        <taxon>Fungi</taxon>
        <taxon>Dikarya</taxon>
        <taxon>Ascomycota</taxon>
        <taxon>Pezizomycotina</taxon>
        <taxon>Sordariomycetes</taxon>
        <taxon>Hypocreomycetidae</taxon>
        <taxon>Hypocreales</taxon>
        <taxon>Ophiocordycipitaceae</taxon>
        <taxon>Purpureocillium</taxon>
    </lineage>
</organism>
<accession>A0A179HN11</accession>
<reference evidence="2 3" key="1">
    <citation type="submission" date="2016-02" db="EMBL/GenBank/DDBJ databases">
        <title>Biosynthesis of antibiotic leucinostatins and their inhibition on Phytophthora in bio-control Purpureocillium lilacinum.</title>
        <authorList>
            <person name="Wang G."/>
            <person name="Liu Z."/>
            <person name="Lin R."/>
            <person name="Li E."/>
            <person name="Mao Z."/>
            <person name="Ling J."/>
            <person name="Yin W."/>
            <person name="Xie B."/>
        </authorList>
    </citation>
    <scope>NUCLEOTIDE SEQUENCE [LARGE SCALE GENOMIC DNA]</scope>
    <source>
        <strain evidence="2">PLFJ-1</strain>
    </source>
</reference>
<sequence length="139" mass="15523">MQTRSETHSRAGSGGQYIWQGRRSSAARHRLSGFARPGTVRPQHCVGIERSGQMIKSNSRRRQQSREAWPKGLAHEGSLARMTREEEKKGWDVDMQQQNRVLCTSFVTATSLMSCQEACGSEELAWHFLLIGLGHGSPA</sequence>
<dbReference type="EMBL" id="LSBI01000004">
    <property type="protein sequence ID" value="OAQ90840.1"/>
    <property type="molecule type" value="Genomic_DNA"/>
</dbReference>
<proteinExistence type="predicted"/>
<protein>
    <submittedName>
        <fullName evidence="2">Uncharacterized protein</fullName>
    </submittedName>
</protein>
<name>A0A179HN11_PURLI</name>
<dbReference type="Proteomes" id="UP000078340">
    <property type="component" value="Unassembled WGS sequence"/>
</dbReference>
<gene>
    <name evidence="2" type="ORF">VFPFJ_04999</name>
</gene>
<comment type="caution">
    <text evidence="2">The sequence shown here is derived from an EMBL/GenBank/DDBJ whole genome shotgun (WGS) entry which is preliminary data.</text>
</comment>
<feature type="region of interest" description="Disordered" evidence="1">
    <location>
        <begin position="1"/>
        <end position="24"/>
    </location>
</feature>
<evidence type="ECO:0000313" key="2">
    <source>
        <dbReference type="EMBL" id="OAQ90840.1"/>
    </source>
</evidence>
<evidence type="ECO:0000256" key="1">
    <source>
        <dbReference type="SAM" id="MobiDB-lite"/>
    </source>
</evidence>
<dbReference type="AlphaFoldDB" id="A0A179HN11"/>
<feature type="region of interest" description="Disordered" evidence="1">
    <location>
        <begin position="50"/>
        <end position="85"/>
    </location>
</feature>